<dbReference type="NCBIfam" id="NF033551">
    <property type="entry name" value="transpos_IS1182"/>
    <property type="match status" value="1"/>
</dbReference>
<dbReference type="EMBL" id="FUIG01000036">
    <property type="protein sequence ID" value="SJM32480.1"/>
    <property type="molecule type" value="Genomic_DNA"/>
</dbReference>
<feature type="domain" description="Transposase IS4-like" evidence="2">
    <location>
        <begin position="239"/>
        <end position="461"/>
    </location>
</feature>
<dbReference type="Proteomes" id="UP000245698">
    <property type="component" value="Unassembled WGS sequence"/>
</dbReference>
<gene>
    <name evidence="4" type="ORF">BQ8482_290075</name>
</gene>
<evidence type="ECO:0000259" key="3">
    <source>
        <dbReference type="Pfam" id="PF05598"/>
    </source>
</evidence>
<protein>
    <submittedName>
        <fullName evidence="4">Transposase</fullName>
    </submittedName>
</protein>
<dbReference type="Pfam" id="PF05598">
    <property type="entry name" value="DUF772"/>
    <property type="match status" value="1"/>
</dbReference>
<reference evidence="5" key="1">
    <citation type="submission" date="2016-12" db="EMBL/GenBank/DDBJ databases">
        <authorList>
            <person name="Brunel B."/>
        </authorList>
    </citation>
    <scope>NUCLEOTIDE SEQUENCE [LARGE SCALE GENOMIC DNA]</scope>
</reference>
<feature type="domain" description="Transposase InsH N-terminal" evidence="3">
    <location>
        <begin position="19"/>
        <end position="112"/>
    </location>
</feature>
<name>A0A2P9AMX9_9HYPH</name>
<evidence type="ECO:0000313" key="5">
    <source>
        <dbReference type="Proteomes" id="UP000245698"/>
    </source>
</evidence>
<keyword evidence="5" id="KW-1185">Reference proteome</keyword>
<evidence type="ECO:0000313" key="4">
    <source>
        <dbReference type="EMBL" id="SJM32480.1"/>
    </source>
</evidence>
<dbReference type="InterPro" id="IPR008490">
    <property type="entry name" value="Transposase_InsH_N"/>
</dbReference>
<organism evidence="4 5">
    <name type="scientific">Mesorhizobium delmotii</name>
    <dbReference type="NCBI Taxonomy" id="1631247"/>
    <lineage>
        <taxon>Bacteria</taxon>
        <taxon>Pseudomonadati</taxon>
        <taxon>Pseudomonadota</taxon>
        <taxon>Alphaproteobacteria</taxon>
        <taxon>Hyphomicrobiales</taxon>
        <taxon>Phyllobacteriaceae</taxon>
        <taxon>Mesorhizobium</taxon>
    </lineage>
</organism>
<feature type="coiled-coil region" evidence="1">
    <location>
        <begin position="166"/>
        <end position="222"/>
    </location>
</feature>
<evidence type="ECO:0000259" key="2">
    <source>
        <dbReference type="Pfam" id="PF01609"/>
    </source>
</evidence>
<dbReference type="Pfam" id="PF01609">
    <property type="entry name" value="DDE_Tnp_1"/>
    <property type="match status" value="1"/>
</dbReference>
<dbReference type="InterPro" id="IPR002559">
    <property type="entry name" value="Transposase_11"/>
</dbReference>
<dbReference type="AlphaFoldDB" id="A0A2P9AMX9"/>
<dbReference type="PANTHER" id="PTHR33408:SF2">
    <property type="entry name" value="TRANSPOSASE DDE DOMAIN-CONTAINING PROTEIN"/>
    <property type="match status" value="1"/>
</dbReference>
<dbReference type="RefSeq" id="WP_123149447.1">
    <property type="nucleotide sequence ID" value="NZ_FUIG01000036.1"/>
</dbReference>
<accession>A0A2P9AMX9</accession>
<evidence type="ECO:0000256" key="1">
    <source>
        <dbReference type="SAM" id="Coils"/>
    </source>
</evidence>
<proteinExistence type="predicted"/>
<dbReference type="InterPro" id="IPR047629">
    <property type="entry name" value="IS1182_transpos"/>
</dbReference>
<keyword evidence="1" id="KW-0175">Coiled coil</keyword>
<sequence length="479" mass="53873">MKRFVEGEDRRQATLLPECLDDYVTQDNPVRVIEVFIDELDLGAMGFAGVVPEATGRPAYHPATLLKIYLYGYLNRIQSSRRLERETQRNIELMWLTGRLMPDFKTIADLRRDNGRAIRAACAQFVVLCRQLNLFTRAVVAIDGSKFKAVNTRDKNFTVAKVAKRIEQVEASIARYLAALDRADRQDDDVAEAKTVRLKEKIEGLRRQMQCLKEMGKQVEAAPDKQVSLTDPDARSMATSGKGTGIVGYNVQMAVDAEHHLIVAHKVTNIGSDRAQLTSMGQRARDATGCEEITVLADRGYYNGDEVLACEGSGVLPCIPKTQTSGNAKRGLFTVADFIYDAGNDRYTCPAGKHLTRGKVRSDRRDNIDHYRNLTACSSCALKPRCTPDKHKRLKRWEHEGVLDKMQDRLDRMPDAMTIRRQTVEHPFGTLKAWMGSTHFLTKTLENVKTEMSLQVLAYNMKRMINIFGVKPLMTAIAA</sequence>
<dbReference type="PANTHER" id="PTHR33408">
    <property type="entry name" value="TRANSPOSASE"/>
    <property type="match status" value="1"/>
</dbReference>